<evidence type="ECO:0000256" key="4">
    <source>
        <dbReference type="ARBA" id="ARBA00023136"/>
    </source>
</evidence>
<feature type="transmembrane region" description="Helical" evidence="6">
    <location>
        <begin position="260"/>
        <end position="279"/>
    </location>
</feature>
<dbReference type="Proteomes" id="UP000717585">
    <property type="component" value="Unassembled WGS sequence"/>
</dbReference>
<feature type="transmembrane region" description="Helical" evidence="6">
    <location>
        <begin position="337"/>
        <end position="356"/>
    </location>
</feature>
<dbReference type="OrthoDB" id="448280at2759"/>
<dbReference type="Pfam" id="PF02535">
    <property type="entry name" value="Zip"/>
    <property type="match status" value="1"/>
</dbReference>
<dbReference type="AlphaFoldDB" id="A0A8J6AUS8"/>
<dbReference type="GO" id="GO:0016020">
    <property type="term" value="C:membrane"/>
    <property type="evidence" value="ECO:0007669"/>
    <property type="project" value="UniProtKB-SubCell"/>
</dbReference>
<accession>A0A8J6AUS8</accession>
<evidence type="ECO:0000256" key="1">
    <source>
        <dbReference type="ARBA" id="ARBA00004141"/>
    </source>
</evidence>
<comment type="subcellular location">
    <subcellularLocation>
        <location evidence="1">Membrane</location>
        <topology evidence="1">Multi-pass membrane protein</topology>
    </subcellularLocation>
</comment>
<evidence type="ECO:0000256" key="6">
    <source>
        <dbReference type="SAM" id="Phobius"/>
    </source>
</evidence>
<proteinExistence type="predicted"/>
<reference evidence="7" key="1">
    <citation type="submission" date="2021-05" db="EMBL/GenBank/DDBJ databases">
        <title>A free-living protist that lacks canonical eukaryotic 1 DNA replication and segregation systems.</title>
        <authorList>
            <person name="Salas-Leiva D.E."/>
            <person name="Tromer E.C."/>
            <person name="Curtis B.A."/>
            <person name="Jerlstrom-Hultqvist J."/>
            <person name="Kolisko M."/>
            <person name="Yi Z."/>
            <person name="Salas-Leiva J.S."/>
            <person name="Gallot-Lavallee L."/>
            <person name="Kops G.J.P.L."/>
            <person name="Archibald J.M."/>
            <person name="Simpson A.G.B."/>
            <person name="Roger A.J."/>
        </authorList>
    </citation>
    <scope>NUCLEOTIDE SEQUENCE</scope>
    <source>
        <strain evidence="7">BICM</strain>
    </source>
</reference>
<feature type="transmembrane region" description="Helical" evidence="6">
    <location>
        <begin position="231"/>
        <end position="253"/>
    </location>
</feature>
<protein>
    <submittedName>
        <fullName evidence="7">Zinc/iron permease</fullName>
    </submittedName>
</protein>
<feature type="region of interest" description="Disordered" evidence="5">
    <location>
        <begin position="137"/>
        <end position="184"/>
    </location>
</feature>
<keyword evidence="4 6" id="KW-0472">Membrane</keyword>
<evidence type="ECO:0000256" key="3">
    <source>
        <dbReference type="ARBA" id="ARBA00022989"/>
    </source>
</evidence>
<evidence type="ECO:0000256" key="2">
    <source>
        <dbReference type="ARBA" id="ARBA00022692"/>
    </source>
</evidence>
<dbReference type="InterPro" id="IPR003689">
    <property type="entry name" value="ZIP"/>
</dbReference>
<gene>
    <name evidence="7" type="ORF">J8273_0508</name>
</gene>
<keyword evidence="8" id="KW-1185">Reference proteome</keyword>
<dbReference type="PANTHER" id="PTHR11040:SF44">
    <property type="entry name" value="PROTEIN ZNTC-RELATED"/>
    <property type="match status" value="1"/>
</dbReference>
<organism evidence="7 8">
    <name type="scientific">Carpediemonas membranifera</name>
    <dbReference type="NCBI Taxonomy" id="201153"/>
    <lineage>
        <taxon>Eukaryota</taxon>
        <taxon>Metamonada</taxon>
        <taxon>Carpediemonas-like organisms</taxon>
        <taxon>Carpediemonas</taxon>
    </lineage>
</organism>
<dbReference type="EMBL" id="JAHDYR010000012">
    <property type="protein sequence ID" value="KAG9395281.1"/>
    <property type="molecule type" value="Genomic_DNA"/>
</dbReference>
<feature type="transmembrane region" description="Helical" evidence="6">
    <location>
        <begin position="299"/>
        <end position="317"/>
    </location>
</feature>
<keyword evidence="3 6" id="KW-1133">Transmembrane helix</keyword>
<sequence>MNAHEVFISIAWALFCCTVIGGLSIIGGSVPVALSALGPRNGRRIQLDTIFLWMNLFCSGIFIGGAFLHLLPESRADYVKVVGSSWIRNLPVTEAIAAVTCLCMVAIDHISSAHNEVGDHVHGPDGMAIYAGSHPESTASLATDPESGAVTAEGESDGCAMPEPRDGALLQSDPADPPMPTHRKHMHKHRRKHRFELGVTSLFLLAALSFHSCIEGFGLGVLDITDDRGDAIAFLIAIVSHKGFEVMALMAAILSHGTNVFTACILLGLFTLVTPVGLITGALLRLGTAGLAHGAVKDVVVVIGTAASAGTFTYVGVVEMLSDSIHKGTTSPLHAKAVQLSLIAVGFLIMAAVLLLPEG</sequence>
<dbReference type="GO" id="GO:0005385">
    <property type="term" value="F:zinc ion transmembrane transporter activity"/>
    <property type="evidence" value="ECO:0007669"/>
    <property type="project" value="TreeGrafter"/>
</dbReference>
<evidence type="ECO:0000313" key="7">
    <source>
        <dbReference type="EMBL" id="KAG9395281.1"/>
    </source>
</evidence>
<keyword evidence="2 6" id="KW-0812">Transmembrane</keyword>
<evidence type="ECO:0000256" key="5">
    <source>
        <dbReference type="SAM" id="MobiDB-lite"/>
    </source>
</evidence>
<dbReference type="PANTHER" id="PTHR11040">
    <property type="entry name" value="ZINC/IRON TRANSPORTER"/>
    <property type="match status" value="1"/>
</dbReference>
<name>A0A8J6AUS8_9EUKA</name>
<feature type="transmembrane region" description="Helical" evidence="6">
    <location>
        <begin position="6"/>
        <end position="38"/>
    </location>
</feature>
<evidence type="ECO:0000313" key="8">
    <source>
        <dbReference type="Proteomes" id="UP000717585"/>
    </source>
</evidence>
<feature type="transmembrane region" description="Helical" evidence="6">
    <location>
        <begin position="195"/>
        <end position="219"/>
    </location>
</feature>
<comment type="caution">
    <text evidence="7">The sequence shown here is derived from an EMBL/GenBank/DDBJ whole genome shotgun (WGS) entry which is preliminary data.</text>
</comment>
<feature type="transmembrane region" description="Helical" evidence="6">
    <location>
        <begin position="50"/>
        <end position="70"/>
    </location>
</feature>